<name>A0A9D1VPY1_9FIRM</name>
<reference evidence="20" key="2">
    <citation type="submission" date="2021-04" db="EMBL/GenBank/DDBJ databases">
        <authorList>
            <person name="Gilroy R."/>
        </authorList>
    </citation>
    <scope>NUCLEOTIDE SEQUENCE</scope>
    <source>
        <strain evidence="20">ChiHjej12B11-1927</strain>
    </source>
</reference>
<evidence type="ECO:0000256" key="7">
    <source>
        <dbReference type="ARBA" id="ARBA00019373"/>
    </source>
</evidence>
<dbReference type="AlphaFoldDB" id="A0A9D1VPY1"/>
<keyword evidence="13 19" id="KW-1133">Transmembrane helix</keyword>
<evidence type="ECO:0000256" key="1">
    <source>
        <dbReference type="ARBA" id="ARBA00001698"/>
    </source>
</evidence>
<comment type="pathway">
    <text evidence="3 18">Phospholipid metabolism; CDP-diacylglycerol biosynthesis; CDP-diacylglycerol from sn-glycerol 3-phosphate: step 3/3.</text>
</comment>
<evidence type="ECO:0000256" key="3">
    <source>
        <dbReference type="ARBA" id="ARBA00005119"/>
    </source>
</evidence>
<feature type="transmembrane region" description="Helical" evidence="19">
    <location>
        <begin position="6"/>
        <end position="34"/>
    </location>
</feature>
<evidence type="ECO:0000256" key="2">
    <source>
        <dbReference type="ARBA" id="ARBA00004651"/>
    </source>
</evidence>
<evidence type="ECO:0000256" key="11">
    <source>
        <dbReference type="ARBA" id="ARBA00022692"/>
    </source>
</evidence>
<reference evidence="20" key="1">
    <citation type="journal article" date="2021" name="PeerJ">
        <title>Extensive microbial diversity within the chicken gut microbiome revealed by metagenomics and culture.</title>
        <authorList>
            <person name="Gilroy R."/>
            <person name="Ravi A."/>
            <person name="Getino M."/>
            <person name="Pursley I."/>
            <person name="Horton D.L."/>
            <person name="Alikhan N.F."/>
            <person name="Baker D."/>
            <person name="Gharbi K."/>
            <person name="Hall N."/>
            <person name="Watson M."/>
            <person name="Adriaenssens E.M."/>
            <person name="Foster-Nyarko E."/>
            <person name="Jarju S."/>
            <person name="Secka A."/>
            <person name="Antonio M."/>
            <person name="Oren A."/>
            <person name="Chaudhuri R.R."/>
            <person name="La Ragione R."/>
            <person name="Hildebrand F."/>
            <person name="Pallen M.J."/>
        </authorList>
    </citation>
    <scope>NUCLEOTIDE SEQUENCE</scope>
    <source>
        <strain evidence="20">ChiHjej12B11-1927</strain>
    </source>
</reference>
<organism evidence="20 21">
    <name type="scientific">Candidatus Blautia pullistercoris</name>
    <dbReference type="NCBI Taxonomy" id="2838499"/>
    <lineage>
        <taxon>Bacteria</taxon>
        <taxon>Bacillati</taxon>
        <taxon>Bacillota</taxon>
        <taxon>Clostridia</taxon>
        <taxon>Lachnospirales</taxon>
        <taxon>Lachnospiraceae</taxon>
        <taxon>Blautia</taxon>
    </lineage>
</organism>
<evidence type="ECO:0000313" key="20">
    <source>
        <dbReference type="EMBL" id="HIX38803.1"/>
    </source>
</evidence>
<feature type="transmembrane region" description="Helical" evidence="19">
    <location>
        <begin position="109"/>
        <end position="126"/>
    </location>
</feature>
<keyword evidence="16" id="KW-0594">Phospholipid biosynthesis</keyword>
<evidence type="ECO:0000256" key="17">
    <source>
        <dbReference type="ARBA" id="ARBA00023264"/>
    </source>
</evidence>
<keyword evidence="15 19" id="KW-0472">Membrane</keyword>
<keyword evidence="9" id="KW-0444">Lipid biosynthesis</keyword>
<keyword evidence="14" id="KW-0443">Lipid metabolism</keyword>
<dbReference type="GO" id="GO:0004605">
    <property type="term" value="F:phosphatidate cytidylyltransferase activity"/>
    <property type="evidence" value="ECO:0007669"/>
    <property type="project" value="UniProtKB-EC"/>
</dbReference>
<comment type="pathway">
    <text evidence="4">Lipid metabolism.</text>
</comment>
<evidence type="ECO:0000256" key="5">
    <source>
        <dbReference type="ARBA" id="ARBA00010185"/>
    </source>
</evidence>
<dbReference type="PANTHER" id="PTHR46382">
    <property type="entry name" value="PHOSPHATIDATE CYTIDYLYLTRANSFERASE"/>
    <property type="match status" value="1"/>
</dbReference>
<gene>
    <name evidence="20" type="ORF">H9738_13205</name>
</gene>
<evidence type="ECO:0000256" key="15">
    <source>
        <dbReference type="ARBA" id="ARBA00023136"/>
    </source>
</evidence>
<comment type="caution">
    <text evidence="20">The sequence shown here is derived from an EMBL/GenBank/DDBJ whole genome shotgun (WGS) entry which is preliminary data.</text>
</comment>
<evidence type="ECO:0000256" key="16">
    <source>
        <dbReference type="ARBA" id="ARBA00023209"/>
    </source>
</evidence>
<proteinExistence type="inferred from homology"/>
<evidence type="ECO:0000256" key="12">
    <source>
        <dbReference type="ARBA" id="ARBA00022695"/>
    </source>
</evidence>
<feature type="transmembrane region" description="Helical" evidence="19">
    <location>
        <begin position="175"/>
        <end position="194"/>
    </location>
</feature>
<feature type="transmembrane region" description="Helical" evidence="19">
    <location>
        <begin position="55"/>
        <end position="73"/>
    </location>
</feature>
<evidence type="ECO:0000256" key="19">
    <source>
        <dbReference type="SAM" id="Phobius"/>
    </source>
</evidence>
<keyword evidence="17" id="KW-1208">Phospholipid metabolism</keyword>
<feature type="transmembrane region" description="Helical" evidence="19">
    <location>
        <begin position="206"/>
        <end position="226"/>
    </location>
</feature>
<evidence type="ECO:0000256" key="4">
    <source>
        <dbReference type="ARBA" id="ARBA00005189"/>
    </source>
</evidence>
<evidence type="ECO:0000256" key="8">
    <source>
        <dbReference type="ARBA" id="ARBA00022475"/>
    </source>
</evidence>
<keyword evidence="12 18" id="KW-0548">Nucleotidyltransferase</keyword>
<evidence type="ECO:0000313" key="21">
    <source>
        <dbReference type="Proteomes" id="UP000824230"/>
    </source>
</evidence>
<evidence type="ECO:0000256" key="18">
    <source>
        <dbReference type="RuleBase" id="RU003938"/>
    </source>
</evidence>
<dbReference type="PROSITE" id="PS01315">
    <property type="entry name" value="CDS"/>
    <property type="match status" value="1"/>
</dbReference>
<protein>
    <recommendedName>
        <fullName evidence="7 18">Phosphatidate cytidylyltransferase</fullName>
        <ecNumber evidence="6 18">2.7.7.41</ecNumber>
    </recommendedName>
</protein>
<dbReference type="Pfam" id="PF01148">
    <property type="entry name" value="CTP_transf_1"/>
    <property type="match status" value="1"/>
</dbReference>
<feature type="transmembrane region" description="Helical" evidence="19">
    <location>
        <begin position="79"/>
        <end position="97"/>
    </location>
</feature>
<comment type="subcellular location">
    <subcellularLocation>
        <location evidence="2">Cell membrane</location>
        <topology evidence="2">Multi-pass membrane protein</topology>
    </subcellularLocation>
</comment>
<dbReference type="PANTHER" id="PTHR46382:SF1">
    <property type="entry name" value="PHOSPHATIDATE CYTIDYLYLTRANSFERASE"/>
    <property type="match status" value="1"/>
</dbReference>
<dbReference type="InterPro" id="IPR000374">
    <property type="entry name" value="PC_trans"/>
</dbReference>
<keyword evidence="8" id="KW-1003">Cell membrane</keyword>
<feature type="transmembrane region" description="Helical" evidence="19">
    <location>
        <begin position="132"/>
        <end position="154"/>
    </location>
</feature>
<keyword evidence="11 18" id="KW-0812">Transmembrane</keyword>
<dbReference type="GO" id="GO:0005886">
    <property type="term" value="C:plasma membrane"/>
    <property type="evidence" value="ECO:0007669"/>
    <property type="project" value="UniProtKB-SubCell"/>
</dbReference>
<comment type="similarity">
    <text evidence="5 18">Belongs to the CDS family.</text>
</comment>
<accession>A0A9D1VPY1</accession>
<sequence length="270" mass="28891">MFWTRLFSGIILVILAAVSIAAGSAVLFTVLLAVSIIGMNELYRATGVHQKDFGPLEIAGYAGAVGYYLTLLWRQGEEVSLVILLFALVLIMCVYVFTYPKYQAEQVMAAMFGILYVAVMLSYIYKTRNLEGGIWLVVLIFLSSWGSDTCAYCVGRLIGKHKMAPVLSPKKSIEGAVGGVAGAALLGAAYAMIIAGVNPAQGHTPLMYALICAVGALISMVGDLAASAIKRNKGIKDYGTLIPGHGGILDRFDSVIFTAPFIYFLAEVLI</sequence>
<dbReference type="EMBL" id="DXFG01000302">
    <property type="protein sequence ID" value="HIX38803.1"/>
    <property type="molecule type" value="Genomic_DNA"/>
</dbReference>
<evidence type="ECO:0000256" key="6">
    <source>
        <dbReference type="ARBA" id="ARBA00012487"/>
    </source>
</evidence>
<dbReference type="Proteomes" id="UP000824230">
    <property type="component" value="Unassembled WGS sequence"/>
</dbReference>
<dbReference type="GO" id="GO:0016024">
    <property type="term" value="P:CDP-diacylglycerol biosynthetic process"/>
    <property type="evidence" value="ECO:0007669"/>
    <property type="project" value="TreeGrafter"/>
</dbReference>
<comment type="catalytic activity">
    <reaction evidence="1 18">
        <text>a 1,2-diacyl-sn-glycero-3-phosphate + CTP + H(+) = a CDP-1,2-diacyl-sn-glycerol + diphosphate</text>
        <dbReference type="Rhea" id="RHEA:16229"/>
        <dbReference type="ChEBI" id="CHEBI:15378"/>
        <dbReference type="ChEBI" id="CHEBI:33019"/>
        <dbReference type="ChEBI" id="CHEBI:37563"/>
        <dbReference type="ChEBI" id="CHEBI:58332"/>
        <dbReference type="ChEBI" id="CHEBI:58608"/>
        <dbReference type="EC" id="2.7.7.41"/>
    </reaction>
</comment>
<dbReference type="EC" id="2.7.7.41" evidence="6 18"/>
<keyword evidence="10 18" id="KW-0808">Transferase</keyword>
<evidence type="ECO:0000256" key="14">
    <source>
        <dbReference type="ARBA" id="ARBA00023098"/>
    </source>
</evidence>
<evidence type="ECO:0000256" key="10">
    <source>
        <dbReference type="ARBA" id="ARBA00022679"/>
    </source>
</evidence>
<evidence type="ECO:0000256" key="9">
    <source>
        <dbReference type="ARBA" id="ARBA00022516"/>
    </source>
</evidence>
<evidence type="ECO:0000256" key="13">
    <source>
        <dbReference type="ARBA" id="ARBA00022989"/>
    </source>
</evidence>